<accession>A0A1T4XWZ7</accession>
<evidence type="ECO:0000256" key="1">
    <source>
        <dbReference type="SAM" id="MobiDB-lite"/>
    </source>
</evidence>
<dbReference type="InterPro" id="IPR029063">
    <property type="entry name" value="SAM-dependent_MTases_sf"/>
</dbReference>
<dbReference type="SUPFAM" id="SSF52540">
    <property type="entry name" value="P-loop containing nucleoside triphosphate hydrolases"/>
    <property type="match status" value="2"/>
</dbReference>
<keyword evidence="3" id="KW-0489">Methyltransferase</keyword>
<gene>
    <name evidence="3" type="ORF">SAMN02745178_02455</name>
</gene>
<feature type="domain" description="Helicase ATP-binding" evidence="2">
    <location>
        <begin position="1270"/>
        <end position="1519"/>
    </location>
</feature>
<feature type="region of interest" description="Disordered" evidence="1">
    <location>
        <begin position="2068"/>
        <end position="2092"/>
    </location>
</feature>
<sequence length="2092" mass="234936">MPEFPADLLPQLLAAETSSRADNAEYLTFYNKNPLLIDRLRFVRESYKDIFTELLLADDTRVGFHRQNNGLLVWQGAYLTRSAETLLSWRAVANALNDLIEQHELIATIDPKKLPQVEEQLSFELTDGSPTSAEDDRLEKDDFLTPEKQETVIRSALPVAEYNAPQMDDGSVITDEEINLALAVGSNFENSKFRIYQQFTTTQDDHAAFLKKEYGSGGRSWDYQNGAHGWVDHGPAGLKLILTNEEGRFERRLLWRAAAKRIAYLIEMQRFLTPQELEQYPAWAAEQRKVASVVRDEPGNVPDTRPICAEGSVVYLEDDHRFTVERIGQFEVHLRDEEVPLIGRAISREEFQRQLDANPRNGGMMLSEQQHEALVQAQTEQALSYIEDYLKDEFEITEPDFSDLTRIDLGYTTTEDEKHVIQVYADLEHCTVTKLVDDTLYAQERYGSLDDLNQAVLSNLDFDSLMEIDLDEVEEHEPQENALPTDETAAQAPTNYLAPYEPEIPTGAKAKFVANLNAIRTLKQIEQRGTPATEAEQDVLAGYLGWGGLSDAFDPNKDNWHSEYTQLKELLTPEEYAAAQESTLTAFYTPPAVIHAMYRTLTRMGCVGGNVLEPSMGVGAFFGHRSGSFDTNNAKLYGVELDSVSGRIAQQLYQKAKIQICGYEKADLPNSFFDLAIGNVPFGQYQVTDRQYDKLHFQIHDYFLAKTVDKLRVGGIMAFITTSGTMDKKSEGVRRYLAARCDLISAVRLPNNTFTAQAGTTVTSDILFLQKRGRVLEQDAPWIHVGETADGIPLNRYFIDHPEMICGEMQMVSGPYGQRPTCAPLENGTSLEGQLDTALANLQAEYTLADDREDAQEESVTLGADLGSRNFSYVVKDDTVYYRENSKMRAVKASTSALARIKALVPLRDTCRELIRAQLDNLPDETIAALQAQLTAQYDSYHDTYGLINSRGTASAFREDSGYFLLCSLEDIDSEGHYRGKTDMFTKRTIRPAQVVDHVDTADEALVLSLTEKARVDLTYMAQVTGKSQDEIIRDLTGVIFSDPEQSEPVYLPADEYLSGNVRQKLAVARLAAASDPDYQVNVKALEQVQPKDLDASEIAVRLGATWIPPEYIKDFLMELLEPPLSTRLSVKVLFASFTGEWNITNKRYGNGSIKATITYGTNRKNAYEITEAALNLRPVQVFDTVTDAEGNKKSVLNHAATEAAYAKQCLIKDKFEEWIFKEPQRRQALVSLYNSKFNCIRPREYDGSNLRFPGMNPEITLRPHQRNAIAHVLYGNNVLLAHEVGAGKTFEMVASAMEKKRLGLCNKTLIVVPNHLTEQMASEALLLYPNAEILVARKTDFEKANRKKFCARIATGNFDIIVIGHSQFEKIPLSDERQKMYLQKQIDDVVAQTAALKAQRAENFTIKQMERMKKQLQRKLDKLNDQSRKDDVISFEELGVDSLMVDEAHYFKNAMVTTKMTRVAGISQTESQKASDMYMKCMYMDELTGGHGIVFATGTPISNSMTEMYIMMRYLQYGLLEQEGLLNFDAWASTFGESITAIELAPEGNGYRSKTRFAKFYNLPELMNMFKQCADIQTADMLKLPVPEITGGKPTIVKLPPSELQRQMVAALGERAEAVRNRLVAPNEDNMLRITNDGRKLALDQRLMNPLLPDDPDSKANACVERVFTIWEKTKAQRSTQMIFCDLSTPRADGFDVYNDIRDKLVARGIPKEEVQFIHDADTEAKKAELFGKVRSGAVRVLMGSTQKMGAGTNVQTRLCALHHLDCPWRPADIAQRNGRMVRQGNMNKEVSIFIYITEATFDAYSYQLVENKQKFISQIMTSKSPARSCEDLDEAALSYAEVKALAAGNPMIKEKMDLDIQVARLRTLKAAYNSQHYRLEDAVTGIFLREIRGTECRIQAFEKDMQTAKDSQSYDKDGKLVFSIELDGTSYDKREDAGKALLGLVGAAVRADHPVLVGHYAGFEVTVAYVPLSKVFVAHLVGQATHTTELGSDAAGNMVRLQNVVAALPQEVSGLRNNLQQLRVQLDSAKEELQQPFLQEQELNDKSARLAELDALLNVGNDAPVLESEAEVVNEDDSVRTPREENELER</sequence>
<dbReference type="GO" id="GO:0005524">
    <property type="term" value="F:ATP binding"/>
    <property type="evidence" value="ECO:0007669"/>
    <property type="project" value="InterPro"/>
</dbReference>
<dbReference type="Gene3D" id="3.40.50.150">
    <property type="entry name" value="Vaccinia Virus protein VP39"/>
    <property type="match status" value="1"/>
</dbReference>
<dbReference type="Proteomes" id="UP000190286">
    <property type="component" value="Unassembled WGS sequence"/>
</dbReference>
<dbReference type="GO" id="GO:0008170">
    <property type="term" value="F:N-methyltransferase activity"/>
    <property type="evidence" value="ECO:0007669"/>
    <property type="project" value="InterPro"/>
</dbReference>
<evidence type="ECO:0000259" key="2">
    <source>
        <dbReference type="PROSITE" id="PS51192"/>
    </source>
</evidence>
<dbReference type="GO" id="GO:0032259">
    <property type="term" value="P:methylation"/>
    <property type="evidence" value="ECO:0007669"/>
    <property type="project" value="UniProtKB-KW"/>
</dbReference>
<dbReference type="EMBL" id="FUYF01000020">
    <property type="protein sequence ID" value="SKA93933.1"/>
    <property type="molecule type" value="Genomic_DNA"/>
</dbReference>
<feature type="compositionally biased region" description="Basic and acidic residues" evidence="1">
    <location>
        <begin position="2079"/>
        <end position="2092"/>
    </location>
</feature>
<dbReference type="PANTHER" id="PTHR41313">
    <property type="entry name" value="ADENINE-SPECIFIC METHYLTRANSFERASE"/>
    <property type="match status" value="1"/>
</dbReference>
<dbReference type="PROSITE" id="PS51192">
    <property type="entry name" value="HELICASE_ATP_BIND_1"/>
    <property type="match status" value="1"/>
</dbReference>
<proteinExistence type="predicted"/>
<keyword evidence="4" id="KW-1185">Reference proteome</keyword>
<protein>
    <submittedName>
        <fullName evidence="3">Adenine-specific DNA methylase, N12 class</fullName>
    </submittedName>
</protein>
<dbReference type="InterPro" id="IPR052933">
    <property type="entry name" value="DNA_Protect_Modify"/>
</dbReference>
<dbReference type="GO" id="GO:0016787">
    <property type="term" value="F:hydrolase activity"/>
    <property type="evidence" value="ECO:0007669"/>
    <property type="project" value="InterPro"/>
</dbReference>
<organism evidence="3 4">
    <name type="scientific">Gemmiger formicilis</name>
    <dbReference type="NCBI Taxonomy" id="745368"/>
    <lineage>
        <taxon>Bacteria</taxon>
        <taxon>Bacillati</taxon>
        <taxon>Bacillota</taxon>
        <taxon>Clostridia</taxon>
        <taxon>Eubacteriales</taxon>
        <taxon>Gemmiger</taxon>
    </lineage>
</organism>
<dbReference type="PRINTS" id="PR00507">
    <property type="entry name" value="N12N6MTFRASE"/>
</dbReference>
<dbReference type="InterPro" id="IPR014001">
    <property type="entry name" value="Helicase_ATP-bd"/>
</dbReference>
<dbReference type="SUPFAM" id="SSF53335">
    <property type="entry name" value="S-adenosyl-L-methionine-dependent methyltransferases"/>
    <property type="match status" value="1"/>
</dbReference>
<keyword evidence="3" id="KW-0808">Transferase</keyword>
<dbReference type="InterPro" id="IPR003356">
    <property type="entry name" value="DNA_methylase_A-5"/>
</dbReference>
<evidence type="ECO:0000313" key="3">
    <source>
        <dbReference type="EMBL" id="SKA93933.1"/>
    </source>
</evidence>
<dbReference type="PANTHER" id="PTHR41313:SF1">
    <property type="entry name" value="DNA METHYLASE ADENINE-SPECIFIC DOMAIN-CONTAINING PROTEIN"/>
    <property type="match status" value="1"/>
</dbReference>
<reference evidence="3 4" key="1">
    <citation type="submission" date="2017-02" db="EMBL/GenBank/DDBJ databases">
        <authorList>
            <person name="Peterson S.W."/>
        </authorList>
    </citation>
    <scope>NUCLEOTIDE SEQUENCE [LARGE SCALE GENOMIC DNA]</scope>
    <source>
        <strain evidence="3 4">ATCC 27749</strain>
    </source>
</reference>
<name>A0A1T4XWZ7_9FIRM</name>
<dbReference type="STRING" id="745368.SAMN02745178_02455"/>
<dbReference type="Pfam" id="PF04851">
    <property type="entry name" value="ResIII"/>
    <property type="match status" value="1"/>
</dbReference>
<dbReference type="GO" id="GO:0003677">
    <property type="term" value="F:DNA binding"/>
    <property type="evidence" value="ECO:0007669"/>
    <property type="project" value="InterPro"/>
</dbReference>
<evidence type="ECO:0000313" key="4">
    <source>
        <dbReference type="Proteomes" id="UP000190286"/>
    </source>
</evidence>
<dbReference type="InterPro" id="IPR006935">
    <property type="entry name" value="Helicase/UvrB_N"/>
</dbReference>
<dbReference type="InterPro" id="IPR027417">
    <property type="entry name" value="P-loop_NTPase"/>
</dbReference>
<dbReference type="Pfam" id="PF02384">
    <property type="entry name" value="N6_Mtase"/>
    <property type="match status" value="1"/>
</dbReference>
<dbReference type="SMART" id="SM00487">
    <property type="entry name" value="DEXDc"/>
    <property type="match status" value="1"/>
</dbReference>
<dbReference type="Gene3D" id="3.40.50.300">
    <property type="entry name" value="P-loop containing nucleotide triphosphate hydrolases"/>
    <property type="match status" value="2"/>
</dbReference>